<dbReference type="EMBL" id="QYYD01000011">
    <property type="protein sequence ID" value="RJF74383.1"/>
    <property type="molecule type" value="Genomic_DNA"/>
</dbReference>
<dbReference type="Gene3D" id="3.30.460.10">
    <property type="entry name" value="Beta Polymerase, domain 2"/>
    <property type="match status" value="1"/>
</dbReference>
<evidence type="ECO:0000256" key="8">
    <source>
        <dbReference type="ARBA" id="ARBA00022842"/>
    </source>
</evidence>
<dbReference type="PANTHER" id="PTHR33571">
    <property type="entry name" value="SSL8005 PROTEIN"/>
    <property type="match status" value="1"/>
</dbReference>
<keyword evidence="5" id="KW-0479">Metal-binding</keyword>
<protein>
    <submittedName>
        <fullName evidence="11">Nucleotidyltransferase domain-containing protein</fullName>
    </submittedName>
</protein>
<keyword evidence="3 11" id="KW-0808">Transferase</keyword>
<dbReference type="PANTHER" id="PTHR33571:SF12">
    <property type="entry name" value="BSL3053 PROTEIN"/>
    <property type="match status" value="1"/>
</dbReference>
<evidence type="ECO:0000313" key="11">
    <source>
        <dbReference type="EMBL" id="RJF74383.1"/>
    </source>
</evidence>
<evidence type="ECO:0000256" key="4">
    <source>
        <dbReference type="ARBA" id="ARBA00022695"/>
    </source>
</evidence>
<evidence type="ECO:0000256" key="5">
    <source>
        <dbReference type="ARBA" id="ARBA00022723"/>
    </source>
</evidence>
<dbReference type="InterPro" id="IPR043519">
    <property type="entry name" value="NT_sf"/>
</dbReference>
<evidence type="ECO:0000313" key="12">
    <source>
        <dbReference type="Proteomes" id="UP000285523"/>
    </source>
</evidence>
<reference evidence="11 12" key="1">
    <citation type="submission" date="2018-09" db="EMBL/GenBank/DDBJ databases">
        <title>Draft genome sequence of Rhodopseudomonas palustris 2.1.18.</title>
        <authorList>
            <person name="Robertson S.L."/>
            <person name="Meyer T.E."/>
            <person name="Kyndt J.A."/>
        </authorList>
    </citation>
    <scope>NUCLEOTIDE SEQUENCE [LARGE SCALE GENOMIC DNA]</scope>
    <source>
        <strain evidence="11 12">2.1.18</strain>
    </source>
</reference>
<accession>A0A418VE72</accession>
<dbReference type="RefSeq" id="WP_119856958.1">
    <property type="nucleotide sequence ID" value="NZ_QYYD01000011.1"/>
</dbReference>
<organism evidence="11 12">
    <name type="scientific">Rhodopseudomonas palustris</name>
    <dbReference type="NCBI Taxonomy" id="1076"/>
    <lineage>
        <taxon>Bacteria</taxon>
        <taxon>Pseudomonadati</taxon>
        <taxon>Pseudomonadota</taxon>
        <taxon>Alphaproteobacteria</taxon>
        <taxon>Hyphomicrobiales</taxon>
        <taxon>Nitrobacteraceae</taxon>
        <taxon>Rhodopseudomonas</taxon>
    </lineage>
</organism>
<keyword evidence="4" id="KW-0548">Nucleotidyltransferase</keyword>
<dbReference type="SUPFAM" id="SSF81301">
    <property type="entry name" value="Nucleotidyltransferase"/>
    <property type="match status" value="1"/>
</dbReference>
<dbReference type="InterPro" id="IPR002934">
    <property type="entry name" value="Polymerase_NTP_transf_dom"/>
</dbReference>
<dbReference type="InterPro" id="IPR052038">
    <property type="entry name" value="Type-VII_TA_antitoxin"/>
</dbReference>
<dbReference type="Pfam" id="PF01909">
    <property type="entry name" value="NTP_transf_2"/>
    <property type="match status" value="1"/>
</dbReference>
<dbReference type="GO" id="GO:0046872">
    <property type="term" value="F:metal ion binding"/>
    <property type="evidence" value="ECO:0007669"/>
    <property type="project" value="UniProtKB-KW"/>
</dbReference>
<evidence type="ECO:0000256" key="3">
    <source>
        <dbReference type="ARBA" id="ARBA00022679"/>
    </source>
</evidence>
<evidence type="ECO:0000256" key="9">
    <source>
        <dbReference type="ARBA" id="ARBA00038276"/>
    </source>
</evidence>
<dbReference type="AlphaFoldDB" id="A0A418VE72"/>
<evidence type="ECO:0000256" key="1">
    <source>
        <dbReference type="ARBA" id="ARBA00001946"/>
    </source>
</evidence>
<evidence type="ECO:0000256" key="6">
    <source>
        <dbReference type="ARBA" id="ARBA00022741"/>
    </source>
</evidence>
<evidence type="ECO:0000256" key="2">
    <source>
        <dbReference type="ARBA" id="ARBA00022649"/>
    </source>
</evidence>
<evidence type="ECO:0000256" key="7">
    <source>
        <dbReference type="ARBA" id="ARBA00022840"/>
    </source>
</evidence>
<feature type="domain" description="Polymerase nucleotidyl transferase" evidence="10">
    <location>
        <begin position="18"/>
        <end position="59"/>
    </location>
</feature>
<comment type="caution">
    <text evidence="11">The sequence shown here is derived from an EMBL/GenBank/DDBJ whole genome shotgun (WGS) entry which is preliminary data.</text>
</comment>
<sequence>MTTVLDMPLATILARLREKADALRAEGVAKLYVFGSRSRGDARPDSDLDVLVELRSDFAIGWKTPLEIGYLCEEATGISTQVTLRGDHLKPRFLERIADDLVEAL</sequence>
<keyword evidence="8" id="KW-0460">Magnesium</keyword>
<dbReference type="Proteomes" id="UP000285523">
    <property type="component" value="Unassembled WGS sequence"/>
</dbReference>
<dbReference type="OrthoDB" id="559450at2"/>
<comment type="cofactor">
    <cofactor evidence="1">
        <name>Mg(2+)</name>
        <dbReference type="ChEBI" id="CHEBI:18420"/>
    </cofactor>
</comment>
<dbReference type="GO" id="GO:0016779">
    <property type="term" value="F:nucleotidyltransferase activity"/>
    <property type="evidence" value="ECO:0007669"/>
    <property type="project" value="UniProtKB-KW"/>
</dbReference>
<name>A0A418VE72_RHOPL</name>
<keyword evidence="2" id="KW-1277">Toxin-antitoxin system</keyword>
<proteinExistence type="inferred from homology"/>
<evidence type="ECO:0000259" key="10">
    <source>
        <dbReference type="Pfam" id="PF01909"/>
    </source>
</evidence>
<comment type="similarity">
    <text evidence="9">Belongs to the MntA antitoxin family.</text>
</comment>
<dbReference type="CDD" id="cd05403">
    <property type="entry name" value="NT_KNTase_like"/>
    <property type="match status" value="1"/>
</dbReference>
<keyword evidence="6" id="KW-0547">Nucleotide-binding</keyword>
<keyword evidence="7" id="KW-0067">ATP-binding</keyword>
<dbReference type="GO" id="GO:0005524">
    <property type="term" value="F:ATP binding"/>
    <property type="evidence" value="ECO:0007669"/>
    <property type="project" value="UniProtKB-KW"/>
</dbReference>
<gene>
    <name evidence="11" type="ORF">D4Q52_12340</name>
</gene>